<dbReference type="GO" id="GO:0005634">
    <property type="term" value="C:nucleus"/>
    <property type="evidence" value="ECO:0007669"/>
    <property type="project" value="UniProtKB-SubCell"/>
</dbReference>
<evidence type="ECO:0000256" key="1">
    <source>
        <dbReference type="PROSITE-ProRule" id="PRU00371"/>
    </source>
</evidence>
<dbReference type="PANTHER" id="PTHR12243:SF67">
    <property type="entry name" value="COREPRESSOR OF PANGOLIN, ISOFORM A-RELATED"/>
    <property type="match status" value="1"/>
</dbReference>
<dbReference type="PANTHER" id="PTHR12243">
    <property type="entry name" value="MADF DOMAIN TRANSCRIPTION FACTOR"/>
    <property type="match status" value="1"/>
</dbReference>
<name>A0A2H1WP32_SPOFR</name>
<feature type="compositionally biased region" description="Acidic residues" evidence="2">
    <location>
        <begin position="127"/>
        <end position="137"/>
    </location>
</feature>
<dbReference type="PROSITE" id="PS51029">
    <property type="entry name" value="MADF"/>
    <property type="match status" value="1"/>
</dbReference>
<dbReference type="InterPro" id="IPR006578">
    <property type="entry name" value="MADF-dom"/>
</dbReference>
<reference evidence="5" key="1">
    <citation type="submission" date="2016-07" db="EMBL/GenBank/DDBJ databases">
        <authorList>
            <person name="Bretaudeau A."/>
        </authorList>
    </citation>
    <scope>NUCLEOTIDE SEQUENCE</scope>
    <source>
        <strain evidence="5">Rice</strain>
        <tissue evidence="5">Whole body</tissue>
    </source>
</reference>
<dbReference type="GO" id="GO:0006357">
    <property type="term" value="P:regulation of transcription by RNA polymerase II"/>
    <property type="evidence" value="ECO:0007669"/>
    <property type="project" value="TreeGrafter"/>
</dbReference>
<dbReference type="AlphaFoldDB" id="A0A2H1WP32"/>
<gene>
    <name evidence="5" type="ORF">SFRICE_038045</name>
</gene>
<evidence type="ECO:0000313" key="5">
    <source>
        <dbReference type="EMBL" id="SOQ54829.1"/>
    </source>
</evidence>
<dbReference type="EMBL" id="ODYU01010020">
    <property type="protein sequence ID" value="SOQ54829.1"/>
    <property type="molecule type" value="Genomic_DNA"/>
</dbReference>
<dbReference type="InterPro" id="IPR004210">
    <property type="entry name" value="BESS_motif"/>
</dbReference>
<feature type="compositionally biased region" description="Low complexity" evidence="2">
    <location>
        <begin position="138"/>
        <end position="154"/>
    </location>
</feature>
<feature type="region of interest" description="Disordered" evidence="2">
    <location>
        <begin position="127"/>
        <end position="155"/>
    </location>
</feature>
<dbReference type="GO" id="GO:0005667">
    <property type="term" value="C:transcription regulator complex"/>
    <property type="evidence" value="ECO:0007669"/>
    <property type="project" value="TreeGrafter"/>
</dbReference>
<sequence length="264" mass="30559">MSISIERLIVEIESRPALWDCRAREYSERLLKRDAWKEVCSALDPNYDDYTKAEKMNTAALIQKKWKGIRDAFVRELKKSTQKGVPPHKPYTYYDNLSFLKPIYEQNPNTKTKKEEEDSSIYGETQEYENDETDDSSSNDMSQTAAATKSTTFTSRKRKHEDTFLKLLTEHVKNKKMQSLHNDPDRQFLLSLLPDLKNIDPSVKFELKYEIMSGLSLLPYTGHNSKLRGTIEKFSKTRKKTNNSLHDPGIEQETSYPAVTVSTT</sequence>
<protein>
    <submittedName>
        <fullName evidence="5">SFRICE_038045</fullName>
    </submittedName>
</protein>
<feature type="domain" description="MADF" evidence="3">
    <location>
        <begin position="7"/>
        <end position="105"/>
    </location>
</feature>
<evidence type="ECO:0000259" key="4">
    <source>
        <dbReference type="PROSITE" id="PS51031"/>
    </source>
</evidence>
<evidence type="ECO:0000256" key="2">
    <source>
        <dbReference type="SAM" id="MobiDB-lite"/>
    </source>
</evidence>
<dbReference type="GO" id="GO:0003677">
    <property type="term" value="F:DNA binding"/>
    <property type="evidence" value="ECO:0007669"/>
    <property type="project" value="InterPro"/>
</dbReference>
<dbReference type="InterPro" id="IPR039353">
    <property type="entry name" value="TF_Adf1"/>
</dbReference>
<dbReference type="PROSITE" id="PS51031">
    <property type="entry name" value="BESS"/>
    <property type="match status" value="1"/>
</dbReference>
<evidence type="ECO:0000259" key="3">
    <source>
        <dbReference type="PROSITE" id="PS51029"/>
    </source>
</evidence>
<proteinExistence type="predicted"/>
<accession>A0A2H1WP32</accession>
<comment type="subcellular location">
    <subcellularLocation>
        <location evidence="1">Nucleus</location>
    </subcellularLocation>
</comment>
<dbReference type="Pfam" id="PF10545">
    <property type="entry name" value="MADF_DNA_bdg"/>
    <property type="match status" value="1"/>
</dbReference>
<organism evidence="5">
    <name type="scientific">Spodoptera frugiperda</name>
    <name type="common">Fall armyworm</name>
    <dbReference type="NCBI Taxonomy" id="7108"/>
    <lineage>
        <taxon>Eukaryota</taxon>
        <taxon>Metazoa</taxon>
        <taxon>Ecdysozoa</taxon>
        <taxon>Arthropoda</taxon>
        <taxon>Hexapoda</taxon>
        <taxon>Insecta</taxon>
        <taxon>Pterygota</taxon>
        <taxon>Neoptera</taxon>
        <taxon>Endopterygota</taxon>
        <taxon>Lepidoptera</taxon>
        <taxon>Glossata</taxon>
        <taxon>Ditrysia</taxon>
        <taxon>Noctuoidea</taxon>
        <taxon>Noctuidae</taxon>
        <taxon>Amphipyrinae</taxon>
        <taxon>Spodoptera</taxon>
    </lineage>
</organism>
<feature type="domain" description="BESS" evidence="4">
    <location>
        <begin position="182"/>
        <end position="221"/>
    </location>
</feature>
<feature type="compositionally biased region" description="Polar residues" evidence="2">
    <location>
        <begin position="252"/>
        <end position="264"/>
    </location>
</feature>
<dbReference type="SMART" id="SM00595">
    <property type="entry name" value="MADF"/>
    <property type="match status" value="1"/>
</dbReference>
<feature type="region of interest" description="Disordered" evidence="2">
    <location>
        <begin position="239"/>
        <end position="264"/>
    </location>
</feature>
<dbReference type="Pfam" id="PF02944">
    <property type="entry name" value="BESS"/>
    <property type="match status" value="1"/>
</dbReference>
<keyword evidence="1" id="KW-0539">Nucleus</keyword>